<dbReference type="EMBL" id="MK500440">
    <property type="protein sequence ID" value="QBK89765.1"/>
    <property type="molecule type" value="Genomic_DNA"/>
</dbReference>
<accession>A0A481Z2R0</accession>
<sequence length="353" mass="43043">MEYLPDEITMEYLPDEITMEYLPDEITMTIISYLDDTYSIQYLNKRINDMYNSYKLYGFIIRNRYPHVHKILINMVDHEYAFDMWKYFYENIENNKKYTKYYTRGLRSKYILSDSYRYGLEFIIILLINDKTYIPTKEITNEILGISYRIQEDILKSILESYKFKKHIDMFNYCVLLAEHCIYKFSVYIASNYLNDEDFRNYKRKYINSISVNLMFGQTFEYTQSELYNEIRNTVEHFRVANIDHLINKISEKYICNKYCNGMIIENITHIIKYKYMIKNIVESDTYYIISKSEIISHKFYDQFSIEYTINYEIDDKMKNKIYNELSTHFIRKETQMEITQKDNILCVSTMIK</sequence>
<name>A0A481Z2R0_9VIRU</name>
<proteinExistence type="predicted"/>
<gene>
    <name evidence="1" type="ORF">LCPAC101_00480</name>
</gene>
<evidence type="ECO:0000313" key="1">
    <source>
        <dbReference type="EMBL" id="QBK89765.1"/>
    </source>
</evidence>
<organism evidence="1">
    <name type="scientific">Pithovirus LCPAC101</name>
    <dbReference type="NCBI Taxonomy" id="2506586"/>
    <lineage>
        <taxon>Viruses</taxon>
        <taxon>Pithoviruses</taxon>
    </lineage>
</organism>
<reference evidence="1" key="1">
    <citation type="journal article" date="2019" name="MBio">
        <title>Virus Genomes from Deep Sea Sediments Expand the Ocean Megavirome and Support Independent Origins of Viral Gigantism.</title>
        <authorList>
            <person name="Backstrom D."/>
            <person name="Yutin N."/>
            <person name="Jorgensen S.L."/>
            <person name="Dharamshi J."/>
            <person name="Homa F."/>
            <person name="Zaremba-Niedwiedzka K."/>
            <person name="Spang A."/>
            <person name="Wolf Y.I."/>
            <person name="Koonin E.V."/>
            <person name="Ettema T.J."/>
        </authorList>
    </citation>
    <scope>NUCLEOTIDE SEQUENCE</scope>
</reference>
<protein>
    <recommendedName>
        <fullName evidence="2">F-box domain-containing protein</fullName>
    </recommendedName>
</protein>
<evidence type="ECO:0008006" key="2">
    <source>
        <dbReference type="Google" id="ProtNLM"/>
    </source>
</evidence>